<accession>A0A7U2ES45</accession>
<dbReference type="Proteomes" id="UP000663193">
    <property type="component" value="Chromosome 2"/>
</dbReference>
<dbReference type="OMA" id="PAINQWY"/>
<gene>
    <name evidence="2" type="ORF">JI435_301480</name>
</gene>
<keyword evidence="1" id="KW-0732">Signal</keyword>
<feature type="signal peptide" evidence="1">
    <location>
        <begin position="1"/>
        <end position="18"/>
    </location>
</feature>
<name>A0A7U2ES45_PHANO</name>
<organism evidence="2 3">
    <name type="scientific">Phaeosphaeria nodorum (strain SN15 / ATCC MYA-4574 / FGSC 10173)</name>
    <name type="common">Glume blotch fungus</name>
    <name type="synonym">Parastagonospora nodorum</name>
    <dbReference type="NCBI Taxonomy" id="321614"/>
    <lineage>
        <taxon>Eukaryota</taxon>
        <taxon>Fungi</taxon>
        <taxon>Dikarya</taxon>
        <taxon>Ascomycota</taxon>
        <taxon>Pezizomycotina</taxon>
        <taxon>Dothideomycetes</taxon>
        <taxon>Pleosporomycetidae</taxon>
        <taxon>Pleosporales</taxon>
        <taxon>Pleosporineae</taxon>
        <taxon>Phaeosphaeriaceae</taxon>
        <taxon>Parastagonospora</taxon>
    </lineage>
</organism>
<protein>
    <submittedName>
        <fullName evidence="2">Uncharacterized protein</fullName>
    </submittedName>
</protein>
<keyword evidence="3" id="KW-1185">Reference proteome</keyword>
<feature type="chain" id="PRO_5030521650" evidence="1">
    <location>
        <begin position="19"/>
        <end position="400"/>
    </location>
</feature>
<proteinExistence type="predicted"/>
<dbReference type="OrthoDB" id="5337308at2759"/>
<dbReference type="VEuPathDB" id="FungiDB:JI435_301480"/>
<dbReference type="AlphaFoldDB" id="A0A7U2ES45"/>
<evidence type="ECO:0000313" key="3">
    <source>
        <dbReference type="Proteomes" id="UP000663193"/>
    </source>
</evidence>
<evidence type="ECO:0000256" key="1">
    <source>
        <dbReference type="SAM" id="SignalP"/>
    </source>
</evidence>
<reference evidence="3" key="1">
    <citation type="journal article" date="2021" name="BMC Genomics">
        <title>Chromosome-level genome assembly and manually-curated proteome of model necrotroph Parastagonospora nodorum Sn15 reveals a genome-wide trove of candidate effector homologs, and redundancy of virulence-related functions within an accessory chromosome.</title>
        <authorList>
            <person name="Bertazzoni S."/>
            <person name="Jones D.A.B."/>
            <person name="Phan H.T."/>
            <person name="Tan K.-C."/>
            <person name="Hane J.K."/>
        </authorList>
    </citation>
    <scope>NUCLEOTIDE SEQUENCE [LARGE SCALE GENOMIC DNA]</scope>
    <source>
        <strain evidence="3">SN15 / ATCC MYA-4574 / FGSC 10173)</strain>
    </source>
</reference>
<evidence type="ECO:0000313" key="2">
    <source>
        <dbReference type="EMBL" id="QRC92066.1"/>
    </source>
</evidence>
<dbReference type="EMBL" id="CP069024">
    <property type="protein sequence ID" value="QRC92066.1"/>
    <property type="molecule type" value="Genomic_DNA"/>
</dbReference>
<sequence length="400" mass="44626">MRLFAAAWTFAILNFVAADTVAISSDAGAKRVSPALVRRKDGTRASHSATTPLPVTALWDDDLASDADWEKYTLKGGTLMRGLVGTDRTAGGQIRDTRNPPSAASVWTGDLRQELDTWYWREMSPSSKGCQLHAYWEFPVMLAALELNGQPKSDGGDNECSRVEHWDADKEEGGKQVPAVNQWYKVDGKDYHATKAHYEFIINNKGGAIYGLYLEGPRASASREWYGNKKEPPQDQLPHLKLLSDILWGYWVRDNPDVKNIRYFFMLGISNDQTNQIIASCLKRAKKELKEWPGASFDTSTEEGHALLGSPNGAVFAYFLLQHKADIGHKTVAKITVVRPESDADIDFVDASLVFHVVDAPEPPPDQEGGFAKEMRHDSHTVEMTEQSSSNVVRTHTFQW</sequence>